<protein>
    <submittedName>
        <fullName evidence="1">Uncharacterized protein</fullName>
    </submittedName>
</protein>
<accession>A0A0E9T9E6</accession>
<reference evidence="1" key="2">
    <citation type="journal article" date="2015" name="Fish Shellfish Immunol.">
        <title>Early steps in the European eel (Anguilla anguilla)-Vibrio vulnificus interaction in the gills: Role of the RtxA13 toxin.</title>
        <authorList>
            <person name="Callol A."/>
            <person name="Pajuelo D."/>
            <person name="Ebbesson L."/>
            <person name="Teles M."/>
            <person name="MacKenzie S."/>
            <person name="Amaro C."/>
        </authorList>
    </citation>
    <scope>NUCLEOTIDE SEQUENCE</scope>
</reference>
<dbReference type="EMBL" id="GBXM01059209">
    <property type="protein sequence ID" value="JAH49368.1"/>
    <property type="molecule type" value="Transcribed_RNA"/>
</dbReference>
<name>A0A0E9T9E6_ANGAN</name>
<sequence length="14" mass="1661">MYFVENMQSSHSNS</sequence>
<proteinExistence type="predicted"/>
<reference evidence="1" key="1">
    <citation type="submission" date="2014-11" db="EMBL/GenBank/DDBJ databases">
        <authorList>
            <person name="Amaro Gonzalez C."/>
        </authorList>
    </citation>
    <scope>NUCLEOTIDE SEQUENCE</scope>
</reference>
<evidence type="ECO:0000313" key="1">
    <source>
        <dbReference type="EMBL" id="JAH49368.1"/>
    </source>
</evidence>
<organism evidence="1">
    <name type="scientific">Anguilla anguilla</name>
    <name type="common">European freshwater eel</name>
    <name type="synonym">Muraena anguilla</name>
    <dbReference type="NCBI Taxonomy" id="7936"/>
    <lineage>
        <taxon>Eukaryota</taxon>
        <taxon>Metazoa</taxon>
        <taxon>Chordata</taxon>
        <taxon>Craniata</taxon>
        <taxon>Vertebrata</taxon>
        <taxon>Euteleostomi</taxon>
        <taxon>Actinopterygii</taxon>
        <taxon>Neopterygii</taxon>
        <taxon>Teleostei</taxon>
        <taxon>Anguilliformes</taxon>
        <taxon>Anguillidae</taxon>
        <taxon>Anguilla</taxon>
    </lineage>
</organism>